<evidence type="ECO:0000256" key="4">
    <source>
        <dbReference type="ARBA" id="ARBA00023136"/>
    </source>
</evidence>
<name>A0A8H4T4P6_9HYPO</name>
<evidence type="ECO:0008006" key="8">
    <source>
        <dbReference type="Google" id="ProtNLM"/>
    </source>
</evidence>
<gene>
    <name evidence="6" type="ORF">FGADI_7593</name>
</gene>
<dbReference type="Pfam" id="PF00083">
    <property type="entry name" value="Sugar_tr"/>
    <property type="match status" value="1"/>
</dbReference>
<dbReference type="EMBL" id="JABFAI010000181">
    <property type="protein sequence ID" value="KAF4951280.1"/>
    <property type="molecule type" value="Genomic_DNA"/>
</dbReference>
<dbReference type="GO" id="GO:0022857">
    <property type="term" value="F:transmembrane transporter activity"/>
    <property type="evidence" value="ECO:0007669"/>
    <property type="project" value="InterPro"/>
</dbReference>
<evidence type="ECO:0000256" key="3">
    <source>
        <dbReference type="ARBA" id="ARBA00022989"/>
    </source>
</evidence>
<evidence type="ECO:0000313" key="7">
    <source>
        <dbReference type="Proteomes" id="UP000604273"/>
    </source>
</evidence>
<feature type="transmembrane region" description="Helical" evidence="5">
    <location>
        <begin position="115"/>
        <end position="133"/>
    </location>
</feature>
<dbReference type="Gene3D" id="1.20.1250.20">
    <property type="entry name" value="MFS general substrate transporter like domains"/>
    <property type="match status" value="1"/>
</dbReference>
<comment type="subcellular location">
    <subcellularLocation>
        <location evidence="1">Membrane</location>
        <topology evidence="1">Multi-pass membrane protein</topology>
    </subcellularLocation>
</comment>
<keyword evidence="4 5" id="KW-0472">Membrane</keyword>
<dbReference type="PANTHER" id="PTHR31465:SF1">
    <property type="entry name" value="PROTEIN RTA1-RELATED"/>
    <property type="match status" value="1"/>
</dbReference>
<sequence length="274" mass="29951">MTKVFLAGDITSIALEAVDGGKFVKFDNADNETTVESIVIAGIMVQLVFFTLFMAMALSFHFLFLKRSLIQPYGWQKFLVVITVASALILVRSLFRMIEYVEGRDGELQSKEVYLYFLDAIPMAIVSIGFHAFHPSKYLNGVEKTQSSNSGVETSSAVGSIVYRDGLLGRVEKLKVDRLVSARVGVAGCPNVFVIMGTVIQAAAQNVGTCMAARVFLRFGYTIAVTASPIYLVEMAYPSWRGTLAGLYNVGGWYIGSFTSKWTAYGTAGSSYTH</sequence>
<keyword evidence="2 5" id="KW-0812">Transmembrane</keyword>
<organism evidence="6 7">
    <name type="scientific">Fusarium gaditjirri</name>
    <dbReference type="NCBI Taxonomy" id="282569"/>
    <lineage>
        <taxon>Eukaryota</taxon>
        <taxon>Fungi</taxon>
        <taxon>Dikarya</taxon>
        <taxon>Ascomycota</taxon>
        <taxon>Pezizomycotina</taxon>
        <taxon>Sordariomycetes</taxon>
        <taxon>Hypocreomycetidae</taxon>
        <taxon>Hypocreales</taxon>
        <taxon>Nectriaceae</taxon>
        <taxon>Fusarium</taxon>
        <taxon>Fusarium nisikadoi species complex</taxon>
    </lineage>
</organism>
<dbReference type="GO" id="GO:0016020">
    <property type="term" value="C:membrane"/>
    <property type="evidence" value="ECO:0007669"/>
    <property type="project" value="UniProtKB-SubCell"/>
</dbReference>
<keyword evidence="3 5" id="KW-1133">Transmembrane helix</keyword>
<dbReference type="InterPro" id="IPR007568">
    <property type="entry name" value="RTA1"/>
</dbReference>
<dbReference type="SUPFAM" id="SSF103473">
    <property type="entry name" value="MFS general substrate transporter"/>
    <property type="match status" value="1"/>
</dbReference>
<evidence type="ECO:0000256" key="2">
    <source>
        <dbReference type="ARBA" id="ARBA00022692"/>
    </source>
</evidence>
<dbReference type="PANTHER" id="PTHR31465">
    <property type="entry name" value="PROTEIN RTA1-RELATED"/>
    <property type="match status" value="1"/>
</dbReference>
<proteinExistence type="predicted"/>
<feature type="transmembrane region" description="Helical" evidence="5">
    <location>
        <begin position="38"/>
        <end position="65"/>
    </location>
</feature>
<evidence type="ECO:0000256" key="1">
    <source>
        <dbReference type="ARBA" id="ARBA00004141"/>
    </source>
</evidence>
<reference evidence="6" key="2">
    <citation type="submission" date="2020-05" db="EMBL/GenBank/DDBJ databases">
        <authorList>
            <person name="Kim H.-S."/>
            <person name="Proctor R.H."/>
            <person name="Brown D.W."/>
        </authorList>
    </citation>
    <scope>NUCLEOTIDE SEQUENCE</scope>
    <source>
        <strain evidence="6">NRRL 45417</strain>
    </source>
</reference>
<feature type="transmembrane region" description="Helical" evidence="5">
    <location>
        <begin position="77"/>
        <end position="95"/>
    </location>
</feature>
<protein>
    <recommendedName>
        <fullName evidence="8">Major facilitator superfamily (MFS) profile domain-containing protein</fullName>
    </recommendedName>
</protein>
<dbReference type="Proteomes" id="UP000604273">
    <property type="component" value="Unassembled WGS sequence"/>
</dbReference>
<accession>A0A8H4T4P6</accession>
<evidence type="ECO:0000256" key="5">
    <source>
        <dbReference type="SAM" id="Phobius"/>
    </source>
</evidence>
<dbReference type="InterPro" id="IPR036259">
    <property type="entry name" value="MFS_trans_sf"/>
</dbReference>
<dbReference type="OrthoDB" id="3358017at2759"/>
<dbReference type="InterPro" id="IPR005828">
    <property type="entry name" value="MFS_sugar_transport-like"/>
</dbReference>
<reference evidence="6" key="1">
    <citation type="journal article" date="2020" name="BMC Genomics">
        <title>Correction to: Identification and distribution of gene clusters required for synthesis of sphingolipid metabolism inhibitors in diverse species of the filamentous fungus Fusarium.</title>
        <authorList>
            <person name="Kim H.S."/>
            <person name="Lohmar J.M."/>
            <person name="Busman M."/>
            <person name="Brown D.W."/>
            <person name="Naumann T.A."/>
            <person name="Divon H.H."/>
            <person name="Lysoe E."/>
            <person name="Uhlig S."/>
            <person name="Proctor R.H."/>
        </authorList>
    </citation>
    <scope>NUCLEOTIDE SEQUENCE</scope>
    <source>
        <strain evidence="6">NRRL 45417</strain>
    </source>
</reference>
<comment type="caution">
    <text evidence="6">The sequence shown here is derived from an EMBL/GenBank/DDBJ whole genome shotgun (WGS) entry which is preliminary data.</text>
</comment>
<evidence type="ECO:0000313" key="6">
    <source>
        <dbReference type="EMBL" id="KAF4951280.1"/>
    </source>
</evidence>
<dbReference type="AlphaFoldDB" id="A0A8H4T4P6"/>
<keyword evidence="7" id="KW-1185">Reference proteome</keyword>
<dbReference type="Pfam" id="PF04479">
    <property type="entry name" value="RTA1"/>
    <property type="match status" value="1"/>
</dbReference>